<sequence>MTQVPYIGSGPYCYANSFAMMFGGRAPSTAVIEFAAGGPFGMQLVGGTLPFFDPYGWTPEAGF</sequence>
<accession>A0A0A0CUQ0</accession>
<dbReference type="Proteomes" id="UP000029995">
    <property type="component" value="Unassembled WGS sequence"/>
</dbReference>
<comment type="caution">
    <text evidence="1">The sequence shown here is derived from an EMBL/GenBank/DDBJ whole genome shotgun (WGS) entry which is preliminary data.</text>
</comment>
<reference evidence="1 2" key="1">
    <citation type="submission" date="2014-01" db="EMBL/GenBank/DDBJ databases">
        <title>Genome sequence determination for a cystic fibrosis isolate, Inquilinus limosus.</title>
        <authorList>
            <person name="Pino M."/>
            <person name="Di Conza J."/>
            <person name="Gutkind G."/>
        </authorList>
    </citation>
    <scope>NUCLEOTIDE SEQUENCE [LARGE SCALE GENOMIC DNA]</scope>
    <source>
        <strain evidence="1 2">MP06</strain>
    </source>
</reference>
<protein>
    <submittedName>
        <fullName evidence="1">Uncharacterized protein</fullName>
    </submittedName>
</protein>
<organism evidence="1 2">
    <name type="scientific">Inquilinus limosus MP06</name>
    <dbReference type="NCBI Taxonomy" id="1398085"/>
    <lineage>
        <taxon>Bacteria</taxon>
        <taxon>Pseudomonadati</taxon>
        <taxon>Pseudomonadota</taxon>
        <taxon>Alphaproteobacteria</taxon>
        <taxon>Rhodospirillales</taxon>
        <taxon>Rhodospirillaceae</taxon>
        <taxon>Inquilinus</taxon>
    </lineage>
</organism>
<gene>
    <name evidence="1" type="ORF">P409_34600</name>
</gene>
<feature type="non-terminal residue" evidence="1">
    <location>
        <position position="63"/>
    </location>
</feature>
<dbReference type="RefSeq" id="WP_034849458.1">
    <property type="nucleotide sequence ID" value="NZ_JANX01000985.1"/>
</dbReference>
<dbReference type="AlphaFoldDB" id="A0A0A0CUQ0"/>
<proteinExistence type="predicted"/>
<dbReference type="EMBL" id="JANX01000985">
    <property type="protein sequence ID" value="KGM30186.1"/>
    <property type="molecule type" value="Genomic_DNA"/>
</dbReference>
<name>A0A0A0CUQ0_9PROT</name>
<evidence type="ECO:0000313" key="1">
    <source>
        <dbReference type="EMBL" id="KGM30186.1"/>
    </source>
</evidence>
<evidence type="ECO:0000313" key="2">
    <source>
        <dbReference type="Proteomes" id="UP000029995"/>
    </source>
</evidence>